<proteinExistence type="predicted"/>
<name>A0A4Y2WH51_ARAVE</name>
<evidence type="ECO:0000313" key="1">
    <source>
        <dbReference type="EMBL" id="GBO36933.1"/>
    </source>
</evidence>
<dbReference type="AlphaFoldDB" id="A0A4Y2WH51"/>
<protein>
    <submittedName>
        <fullName evidence="1">Uncharacterized protein</fullName>
    </submittedName>
</protein>
<dbReference type="Proteomes" id="UP000499080">
    <property type="component" value="Unassembled WGS sequence"/>
</dbReference>
<gene>
    <name evidence="1" type="ORF">AVEN_29365_1</name>
</gene>
<reference evidence="1 2" key="1">
    <citation type="journal article" date="2019" name="Sci. Rep.">
        <title>Orb-weaving spider Araneus ventricosus genome elucidates the spidroin gene catalogue.</title>
        <authorList>
            <person name="Kono N."/>
            <person name="Nakamura H."/>
            <person name="Ohtoshi R."/>
            <person name="Moran D.A.P."/>
            <person name="Shinohara A."/>
            <person name="Yoshida Y."/>
            <person name="Fujiwara M."/>
            <person name="Mori M."/>
            <person name="Tomita M."/>
            <person name="Arakawa K."/>
        </authorList>
    </citation>
    <scope>NUCLEOTIDE SEQUENCE [LARGE SCALE GENOMIC DNA]</scope>
</reference>
<comment type="caution">
    <text evidence="1">The sequence shown here is derived from an EMBL/GenBank/DDBJ whole genome shotgun (WGS) entry which is preliminary data.</text>
</comment>
<dbReference type="EMBL" id="BGPR01061212">
    <property type="protein sequence ID" value="GBO36933.1"/>
    <property type="molecule type" value="Genomic_DNA"/>
</dbReference>
<organism evidence="1 2">
    <name type="scientific">Araneus ventricosus</name>
    <name type="common">Orbweaver spider</name>
    <name type="synonym">Epeira ventricosa</name>
    <dbReference type="NCBI Taxonomy" id="182803"/>
    <lineage>
        <taxon>Eukaryota</taxon>
        <taxon>Metazoa</taxon>
        <taxon>Ecdysozoa</taxon>
        <taxon>Arthropoda</taxon>
        <taxon>Chelicerata</taxon>
        <taxon>Arachnida</taxon>
        <taxon>Araneae</taxon>
        <taxon>Araneomorphae</taxon>
        <taxon>Entelegynae</taxon>
        <taxon>Araneoidea</taxon>
        <taxon>Araneidae</taxon>
        <taxon>Araneus</taxon>
    </lineage>
</organism>
<evidence type="ECO:0000313" key="2">
    <source>
        <dbReference type="Proteomes" id="UP000499080"/>
    </source>
</evidence>
<keyword evidence="2" id="KW-1185">Reference proteome</keyword>
<accession>A0A4Y2WH51</accession>
<sequence length="140" mass="16222">MRRVNVVQEKINSREEQVNLERSQTVVPTSQNSFFYQNHPAFDVTIMDSSRLKSEKNEIRMPERGNSSVFSHAYSIQSRAQEYEKKQNYNNTCKDQNVLSSKEFQFLTVQICRNELSLAKSQKGVLEVTLVDLGNAFIPR</sequence>